<evidence type="ECO:0000313" key="1">
    <source>
        <dbReference type="EMBL" id="PIO40844.1"/>
    </source>
</evidence>
<accession>A0A2G9SL85</accession>
<dbReference type="AlphaFoldDB" id="A0A2G9SL85"/>
<gene>
    <name evidence="1" type="ORF">AB205_0208320</name>
</gene>
<dbReference type="EMBL" id="KV923312">
    <property type="protein sequence ID" value="PIO40844.1"/>
    <property type="molecule type" value="Genomic_DNA"/>
</dbReference>
<sequence>MSPVEVPPYIRCPQWSPSLHQVSSVESLLTSGVPSGVPFTSGVPSRVPP</sequence>
<protein>
    <submittedName>
        <fullName evidence="1">Uncharacterized protein</fullName>
    </submittedName>
</protein>
<proteinExistence type="predicted"/>
<name>A0A2G9SL85_AQUCT</name>
<reference evidence="1" key="1">
    <citation type="submission" date="2017-08" db="EMBL/GenBank/DDBJ databases">
        <title>Assembly of the North American Bullfrog Genome.</title>
        <authorList>
            <person name="Warren R.L."/>
            <person name="Vandervalk B.P."/>
            <person name="Kucuk E."/>
            <person name="Birol I."/>
            <person name="Helbing C."/>
            <person name="Pandoh P."/>
            <person name="Behsaz B."/>
            <person name="Mohamadi H."/>
            <person name="Chu J."/>
            <person name="Jackman S."/>
            <person name="Hammond S.A."/>
            <person name="Veldhoen N."/>
            <person name="Kirk H."/>
            <person name="Zhao Y."/>
            <person name="Coope R."/>
            <person name="Pleasance S."/>
            <person name="Moore R."/>
            <person name="Holt R."/>
        </authorList>
    </citation>
    <scope>NUCLEOTIDE SEQUENCE</scope>
    <source>
        <strain evidence="1">Bruno</strain>
        <tissue evidence="1">Liver</tissue>
    </source>
</reference>
<organism evidence="1">
    <name type="scientific">Aquarana catesbeiana</name>
    <name type="common">American bullfrog</name>
    <name type="synonym">Rana catesbeiana</name>
    <dbReference type="NCBI Taxonomy" id="8400"/>
    <lineage>
        <taxon>Eukaryota</taxon>
        <taxon>Metazoa</taxon>
        <taxon>Chordata</taxon>
        <taxon>Craniata</taxon>
        <taxon>Vertebrata</taxon>
        <taxon>Euteleostomi</taxon>
        <taxon>Amphibia</taxon>
        <taxon>Batrachia</taxon>
        <taxon>Anura</taxon>
        <taxon>Neobatrachia</taxon>
        <taxon>Ranoidea</taxon>
        <taxon>Ranidae</taxon>
        <taxon>Aquarana</taxon>
    </lineage>
</organism>